<comment type="caution">
    <text evidence="1">The sequence shown here is derived from an EMBL/GenBank/DDBJ whole genome shotgun (WGS) entry which is preliminary data.</text>
</comment>
<evidence type="ECO:0000313" key="2">
    <source>
        <dbReference type="Proteomes" id="UP000824533"/>
    </source>
</evidence>
<name>A0ACC1D2L8_9NEOP</name>
<dbReference type="EMBL" id="CM034397">
    <property type="protein sequence ID" value="KAJ0177995.1"/>
    <property type="molecule type" value="Genomic_DNA"/>
</dbReference>
<keyword evidence="2" id="KW-1185">Reference proteome</keyword>
<dbReference type="Proteomes" id="UP000824533">
    <property type="component" value="Linkage Group LG11"/>
</dbReference>
<accession>A0ACC1D2L8</accession>
<sequence>MNDVISNINPITQLFSHQFSQWSHVSVFLFLIFNRHHNSSKMTIDLYYVPGSAPCRAVLLTARALNLNLNLKLVDLHHGEHLKPEYLKLNPQHTVPTLVDDGFSIWESRAIITYLVNKYGKTTTLYPEEPKARALVDQRLYFDIGTLYQRFADFFYPQVFGGAPADKDKLAKIEDALQLLDKFLEGQKYCAGSSLTVADLSLIASVSSFEASPDIDFKKYANVKRWYETVKSTAPGYQEANEKGLDAFKGLVNSMLKK</sequence>
<gene>
    <name evidence="1" type="ORF">K1T71_006868</name>
</gene>
<reference evidence="1 2" key="1">
    <citation type="journal article" date="2021" name="Front. Genet.">
        <title>Chromosome-Level Genome Assembly Reveals Significant Gene Expansion in the Toll and IMD Signaling Pathways of Dendrolimus kikuchii.</title>
        <authorList>
            <person name="Zhou J."/>
            <person name="Wu P."/>
            <person name="Xiong Z."/>
            <person name="Liu N."/>
            <person name="Zhao N."/>
            <person name="Ji M."/>
            <person name="Qiu Y."/>
            <person name="Yang B."/>
        </authorList>
    </citation>
    <scope>NUCLEOTIDE SEQUENCE [LARGE SCALE GENOMIC DNA]</scope>
    <source>
        <strain evidence="1">Ann1</strain>
    </source>
</reference>
<proteinExistence type="predicted"/>
<organism evidence="1 2">
    <name type="scientific">Dendrolimus kikuchii</name>
    <dbReference type="NCBI Taxonomy" id="765133"/>
    <lineage>
        <taxon>Eukaryota</taxon>
        <taxon>Metazoa</taxon>
        <taxon>Ecdysozoa</taxon>
        <taxon>Arthropoda</taxon>
        <taxon>Hexapoda</taxon>
        <taxon>Insecta</taxon>
        <taxon>Pterygota</taxon>
        <taxon>Neoptera</taxon>
        <taxon>Endopterygota</taxon>
        <taxon>Lepidoptera</taxon>
        <taxon>Glossata</taxon>
        <taxon>Ditrysia</taxon>
        <taxon>Bombycoidea</taxon>
        <taxon>Lasiocampidae</taxon>
        <taxon>Dendrolimus</taxon>
    </lineage>
</organism>
<evidence type="ECO:0000313" key="1">
    <source>
        <dbReference type="EMBL" id="KAJ0177995.1"/>
    </source>
</evidence>
<protein>
    <submittedName>
        <fullName evidence="1">Uncharacterized protein</fullName>
    </submittedName>
</protein>